<feature type="domain" description="SMCHD1 Ig-like" evidence="2">
    <location>
        <begin position="27"/>
        <end position="93"/>
    </location>
</feature>
<dbReference type="InterPro" id="IPR058615">
    <property type="entry name" value="Ig_SMCHD1_6th"/>
</dbReference>
<name>A0A1G8ZMD3_9BACT</name>
<dbReference type="Pfam" id="PF26198">
    <property type="entry name" value="Ig_SMCHD1_6th"/>
    <property type="match status" value="1"/>
</dbReference>
<evidence type="ECO:0000259" key="2">
    <source>
        <dbReference type="Pfam" id="PF26198"/>
    </source>
</evidence>
<dbReference type="AlphaFoldDB" id="A0A1G8ZMD3"/>
<proteinExistence type="predicted"/>
<dbReference type="SUPFAM" id="SSF49478">
    <property type="entry name" value="Cna protein B-type domain"/>
    <property type="match status" value="1"/>
</dbReference>
<evidence type="ECO:0000313" key="3">
    <source>
        <dbReference type="EMBL" id="SDK16208.1"/>
    </source>
</evidence>
<gene>
    <name evidence="3" type="ORF">SAMN05421823_10230</name>
</gene>
<feature type="signal peptide" evidence="1">
    <location>
        <begin position="1"/>
        <end position="24"/>
    </location>
</feature>
<keyword evidence="1" id="KW-0732">Signal</keyword>
<evidence type="ECO:0000313" key="4">
    <source>
        <dbReference type="Proteomes" id="UP000198510"/>
    </source>
</evidence>
<protein>
    <recommendedName>
        <fullName evidence="2">SMCHD1 Ig-like domain-containing protein</fullName>
    </recommendedName>
</protein>
<sequence length="119" mass="13289">MKKVIPFLFVCFLMAALAPTPASAQLVKTSLRVTVLNELGNPQENATVKLYLNEDDYKQSANPVATEKTDEKGRATFKELESKAYFVEAEKGDMNNYGLGTKTDKLVEKRMNKVNVVIE</sequence>
<dbReference type="RefSeq" id="WP_245705963.1">
    <property type="nucleotide sequence ID" value="NZ_FNFO01000002.1"/>
</dbReference>
<feature type="chain" id="PRO_5011484101" description="SMCHD1 Ig-like domain-containing protein" evidence="1">
    <location>
        <begin position="25"/>
        <end position="119"/>
    </location>
</feature>
<evidence type="ECO:0000256" key="1">
    <source>
        <dbReference type="SAM" id="SignalP"/>
    </source>
</evidence>
<dbReference type="Proteomes" id="UP000198510">
    <property type="component" value="Unassembled WGS sequence"/>
</dbReference>
<accession>A0A1G8ZMD3</accession>
<dbReference type="Gene3D" id="2.60.40.1120">
    <property type="entry name" value="Carboxypeptidase-like, regulatory domain"/>
    <property type="match status" value="1"/>
</dbReference>
<keyword evidence="4" id="KW-1185">Reference proteome</keyword>
<organism evidence="3 4">
    <name type="scientific">Catalinimonas alkaloidigena</name>
    <dbReference type="NCBI Taxonomy" id="1075417"/>
    <lineage>
        <taxon>Bacteria</taxon>
        <taxon>Pseudomonadati</taxon>
        <taxon>Bacteroidota</taxon>
        <taxon>Cytophagia</taxon>
        <taxon>Cytophagales</taxon>
        <taxon>Catalimonadaceae</taxon>
        <taxon>Catalinimonas</taxon>
    </lineage>
</organism>
<dbReference type="EMBL" id="FNFO01000002">
    <property type="protein sequence ID" value="SDK16208.1"/>
    <property type="molecule type" value="Genomic_DNA"/>
</dbReference>
<reference evidence="3 4" key="1">
    <citation type="submission" date="2016-10" db="EMBL/GenBank/DDBJ databases">
        <authorList>
            <person name="de Groot N.N."/>
        </authorList>
    </citation>
    <scope>NUCLEOTIDE SEQUENCE [LARGE SCALE GENOMIC DNA]</scope>
    <source>
        <strain evidence="3 4">DSM 25186</strain>
    </source>
</reference>